<keyword evidence="3" id="KW-1185">Reference proteome</keyword>
<evidence type="ECO:0000313" key="3">
    <source>
        <dbReference type="Proteomes" id="UP000406256"/>
    </source>
</evidence>
<gene>
    <name evidence="2" type="ORF">PAN31108_01052</name>
</gene>
<protein>
    <submittedName>
        <fullName evidence="2">Uncharacterized protein</fullName>
    </submittedName>
</protein>
<name>A0A5E4SYP4_9BURK</name>
<dbReference type="AlphaFoldDB" id="A0A5E4SYP4"/>
<dbReference type="EMBL" id="CABPSB010000002">
    <property type="protein sequence ID" value="VVD79903.1"/>
    <property type="molecule type" value="Genomic_DNA"/>
</dbReference>
<organism evidence="2 3">
    <name type="scientific">Pandoraea anhela</name>
    <dbReference type="NCBI Taxonomy" id="2508295"/>
    <lineage>
        <taxon>Bacteria</taxon>
        <taxon>Pseudomonadati</taxon>
        <taxon>Pseudomonadota</taxon>
        <taxon>Betaproteobacteria</taxon>
        <taxon>Burkholderiales</taxon>
        <taxon>Burkholderiaceae</taxon>
        <taxon>Pandoraea</taxon>
    </lineage>
</organism>
<dbReference type="Proteomes" id="UP000406256">
    <property type="component" value="Unassembled WGS sequence"/>
</dbReference>
<proteinExistence type="predicted"/>
<feature type="transmembrane region" description="Helical" evidence="1">
    <location>
        <begin position="13"/>
        <end position="31"/>
    </location>
</feature>
<evidence type="ECO:0000256" key="1">
    <source>
        <dbReference type="SAM" id="Phobius"/>
    </source>
</evidence>
<keyword evidence="1" id="KW-0472">Membrane</keyword>
<dbReference type="OrthoDB" id="9104095at2"/>
<accession>A0A5E4SYP4</accession>
<reference evidence="2 3" key="1">
    <citation type="submission" date="2019-08" db="EMBL/GenBank/DDBJ databases">
        <authorList>
            <person name="Peeters C."/>
        </authorList>
    </citation>
    <scope>NUCLEOTIDE SEQUENCE [LARGE SCALE GENOMIC DNA]</scope>
    <source>
        <strain evidence="2 3">LMG 31108</strain>
    </source>
</reference>
<sequence length="62" mass="6761">MVITVKYVPPATFGGWLLLLGFGVAALGGLASNAHMLGIKPFDNEYKKARKTYTSSDKDEDR</sequence>
<keyword evidence="1" id="KW-0812">Transmembrane</keyword>
<keyword evidence="1" id="KW-1133">Transmembrane helix</keyword>
<evidence type="ECO:0000313" key="2">
    <source>
        <dbReference type="EMBL" id="VVD79903.1"/>
    </source>
</evidence>